<evidence type="ECO:0000256" key="10">
    <source>
        <dbReference type="PIRSR" id="PIRSR000189-1"/>
    </source>
</evidence>
<comment type="similarity">
    <text evidence="3">Belongs to the DAMOX/DASOX family.</text>
</comment>
<dbReference type="SUPFAM" id="SSF51971">
    <property type="entry name" value="Nucleotide-binding domain"/>
    <property type="match status" value="1"/>
</dbReference>
<evidence type="ECO:0000256" key="4">
    <source>
        <dbReference type="ARBA" id="ARBA00022630"/>
    </source>
</evidence>
<comment type="caution">
    <text evidence="12">The sequence shown here is derived from an EMBL/GenBank/DDBJ whole genome shotgun (WGS) entry which is preliminary data.</text>
</comment>
<comment type="cofactor">
    <cofactor evidence="1 10">
        <name>FAD</name>
        <dbReference type="ChEBI" id="CHEBI:57692"/>
    </cofactor>
</comment>
<protein>
    <recommendedName>
        <fullName evidence="8">D-amino-acid oxidase</fullName>
        <ecNumber evidence="8">1.4.3.3</ecNumber>
    </recommendedName>
</protein>
<evidence type="ECO:0000256" key="7">
    <source>
        <dbReference type="ARBA" id="ARBA00023140"/>
    </source>
</evidence>
<evidence type="ECO:0000256" key="1">
    <source>
        <dbReference type="ARBA" id="ARBA00001974"/>
    </source>
</evidence>
<feature type="binding site" evidence="10">
    <location>
        <position position="291"/>
    </location>
    <ligand>
        <name>D-dopa</name>
        <dbReference type="ChEBI" id="CHEBI:149689"/>
    </ligand>
</feature>
<keyword evidence="13" id="KW-1185">Reference proteome</keyword>
<evidence type="ECO:0000256" key="2">
    <source>
        <dbReference type="ARBA" id="ARBA00004253"/>
    </source>
</evidence>
<dbReference type="GO" id="GO:0005782">
    <property type="term" value="C:peroxisomal matrix"/>
    <property type="evidence" value="ECO:0007669"/>
    <property type="project" value="UniProtKB-SubCell"/>
</dbReference>
<evidence type="ECO:0000256" key="6">
    <source>
        <dbReference type="ARBA" id="ARBA00023002"/>
    </source>
</evidence>
<sequence>MPGDYDAEYASPWAGANFLPVSKKGTDAAEWDRNTWRKGILIEQNIGLADTVIYSRTKDASKVTADWLSGLLSTDPWFKDMVPDVVPKEKLAPGIDSATTFKSVTINTVIYLPWLASQCLKNKVVIKRAILKHISEAKSLHHSGRKADVVVNCTGLLASRLGGVMDKNVIPARGQTVLVRNDPGIMPTISGTDDGDDEVTYIIPRPAGGGTILGGSYEKGRWESQPDPNLAQRIMKRSVELAPALTDGKGVEALSIIRHGVGLRPLRIGGVRLEKEKIDGVWIVHNYGHGGFGYSQTKRLGDVLRWL</sequence>
<dbReference type="Gene3D" id="3.30.9.10">
    <property type="entry name" value="D-Amino Acid Oxidase, subunit A, domain 2"/>
    <property type="match status" value="1"/>
</dbReference>
<name>A0A9P8RSD4_9PEZI</name>
<dbReference type="GO" id="GO:0003884">
    <property type="term" value="F:D-amino-acid oxidase activity"/>
    <property type="evidence" value="ECO:0007669"/>
    <property type="project" value="UniProtKB-EC"/>
</dbReference>
<feature type="binding site" evidence="10">
    <location>
        <position position="201"/>
    </location>
    <ligand>
        <name>D-dopa</name>
        <dbReference type="ChEBI" id="CHEBI:149689"/>
    </ligand>
</feature>
<feature type="binding site" evidence="10">
    <location>
        <position position="264"/>
    </location>
    <ligand>
        <name>D-dopa</name>
        <dbReference type="ChEBI" id="CHEBI:149689"/>
    </ligand>
</feature>
<evidence type="ECO:0000313" key="13">
    <source>
        <dbReference type="Proteomes" id="UP000750711"/>
    </source>
</evidence>
<keyword evidence="4" id="KW-0285">Flavoprotein</keyword>
<evidence type="ECO:0000313" key="12">
    <source>
        <dbReference type="EMBL" id="KAH0563259.1"/>
    </source>
</evidence>
<dbReference type="InterPro" id="IPR006076">
    <property type="entry name" value="FAD-dep_OxRdtase"/>
</dbReference>
<evidence type="ECO:0000256" key="8">
    <source>
        <dbReference type="ARBA" id="ARBA00039101"/>
    </source>
</evidence>
<dbReference type="Gene3D" id="3.40.50.720">
    <property type="entry name" value="NAD(P)-binding Rossmann-like Domain"/>
    <property type="match status" value="1"/>
</dbReference>
<dbReference type="GO" id="GO:0019478">
    <property type="term" value="P:D-amino acid catabolic process"/>
    <property type="evidence" value="ECO:0007669"/>
    <property type="project" value="TreeGrafter"/>
</dbReference>
<dbReference type="SUPFAM" id="SSF54373">
    <property type="entry name" value="FAD-linked reductases, C-terminal domain"/>
    <property type="match status" value="1"/>
</dbReference>
<evidence type="ECO:0000256" key="9">
    <source>
        <dbReference type="ARBA" id="ARBA00049547"/>
    </source>
</evidence>
<dbReference type="PANTHER" id="PTHR11530:SF16">
    <property type="entry name" value="D-AMINO ACID OXIDASE (AFU_ORTHOLOGUE AFUA_5G11290)"/>
    <property type="match status" value="1"/>
</dbReference>
<comment type="subcellular location">
    <subcellularLocation>
        <location evidence="2">Peroxisome matrix</location>
    </subcellularLocation>
</comment>
<gene>
    <name evidence="12" type="ORF">GP486_002170</name>
</gene>
<dbReference type="PIRSF" id="PIRSF000189">
    <property type="entry name" value="D-aa_oxidase"/>
    <property type="match status" value="1"/>
</dbReference>
<proteinExistence type="inferred from homology"/>
<feature type="domain" description="FAD dependent oxidoreductase" evidence="11">
    <location>
        <begin position="90"/>
        <end position="294"/>
    </location>
</feature>
<organism evidence="12 13">
    <name type="scientific">Trichoglossum hirsutum</name>
    <dbReference type="NCBI Taxonomy" id="265104"/>
    <lineage>
        <taxon>Eukaryota</taxon>
        <taxon>Fungi</taxon>
        <taxon>Dikarya</taxon>
        <taxon>Ascomycota</taxon>
        <taxon>Pezizomycotina</taxon>
        <taxon>Geoglossomycetes</taxon>
        <taxon>Geoglossales</taxon>
        <taxon>Geoglossaceae</taxon>
        <taxon>Trichoglossum</taxon>
    </lineage>
</organism>
<dbReference type="Pfam" id="PF01266">
    <property type="entry name" value="DAO"/>
    <property type="match status" value="1"/>
</dbReference>
<dbReference type="Proteomes" id="UP000750711">
    <property type="component" value="Unassembled WGS sequence"/>
</dbReference>
<dbReference type="EMBL" id="JAGHQM010000228">
    <property type="protein sequence ID" value="KAH0563259.1"/>
    <property type="molecule type" value="Genomic_DNA"/>
</dbReference>
<dbReference type="EC" id="1.4.3.3" evidence="8"/>
<dbReference type="FunFam" id="3.30.9.10:FF:000018">
    <property type="entry name" value="D-amino acid oxidase, putative"/>
    <property type="match status" value="1"/>
</dbReference>
<accession>A0A9P8RSD4</accession>
<dbReference type="PANTHER" id="PTHR11530">
    <property type="entry name" value="D-AMINO ACID OXIDASE"/>
    <property type="match status" value="1"/>
</dbReference>
<comment type="catalytic activity">
    <reaction evidence="9">
        <text>a D-alpha-amino acid + O2 + H2O = a 2-oxocarboxylate + H2O2 + NH4(+)</text>
        <dbReference type="Rhea" id="RHEA:21816"/>
        <dbReference type="ChEBI" id="CHEBI:15377"/>
        <dbReference type="ChEBI" id="CHEBI:15379"/>
        <dbReference type="ChEBI" id="CHEBI:16240"/>
        <dbReference type="ChEBI" id="CHEBI:28938"/>
        <dbReference type="ChEBI" id="CHEBI:35179"/>
        <dbReference type="ChEBI" id="CHEBI:59871"/>
        <dbReference type="EC" id="1.4.3.3"/>
    </reaction>
    <physiologicalReaction direction="left-to-right" evidence="9">
        <dbReference type="Rhea" id="RHEA:21817"/>
    </physiologicalReaction>
</comment>
<evidence type="ECO:0000256" key="5">
    <source>
        <dbReference type="ARBA" id="ARBA00022827"/>
    </source>
</evidence>
<keyword evidence="5 10" id="KW-0274">FAD</keyword>
<feature type="binding site" evidence="10">
    <location>
        <position position="154"/>
    </location>
    <ligand>
        <name>FAD</name>
        <dbReference type="ChEBI" id="CHEBI:57692"/>
    </ligand>
</feature>
<evidence type="ECO:0000259" key="11">
    <source>
        <dbReference type="Pfam" id="PF01266"/>
    </source>
</evidence>
<evidence type="ECO:0000256" key="3">
    <source>
        <dbReference type="ARBA" id="ARBA00006730"/>
    </source>
</evidence>
<dbReference type="InterPro" id="IPR023209">
    <property type="entry name" value="DAO"/>
</dbReference>
<reference evidence="12" key="1">
    <citation type="submission" date="2021-03" db="EMBL/GenBank/DDBJ databases">
        <title>Comparative genomics and phylogenomic investigation of the class Geoglossomycetes provide insights into ecological specialization and systematics.</title>
        <authorList>
            <person name="Melie T."/>
            <person name="Pirro S."/>
            <person name="Miller A.N."/>
            <person name="Quandt A."/>
        </authorList>
    </citation>
    <scope>NUCLEOTIDE SEQUENCE</scope>
    <source>
        <strain evidence="12">CAQ_001_2017</strain>
    </source>
</reference>
<keyword evidence="7" id="KW-0576">Peroxisome</keyword>
<dbReference type="AlphaFoldDB" id="A0A9P8RSD4"/>
<dbReference type="GO" id="GO:0071949">
    <property type="term" value="F:FAD binding"/>
    <property type="evidence" value="ECO:0007669"/>
    <property type="project" value="InterPro"/>
</dbReference>
<keyword evidence="6" id="KW-0560">Oxidoreductase</keyword>